<accession>A0A812JVW5</accession>
<feature type="non-terminal residue" evidence="1">
    <location>
        <position position="132"/>
    </location>
</feature>
<evidence type="ECO:0000313" key="2">
    <source>
        <dbReference type="Proteomes" id="UP000601435"/>
    </source>
</evidence>
<dbReference type="EMBL" id="CAJNJA010006950">
    <property type="protein sequence ID" value="CAE7217977.1"/>
    <property type="molecule type" value="Genomic_DNA"/>
</dbReference>
<evidence type="ECO:0000313" key="1">
    <source>
        <dbReference type="EMBL" id="CAE7217977.1"/>
    </source>
</evidence>
<name>A0A812JVW5_9DINO</name>
<keyword evidence="2" id="KW-1185">Reference proteome</keyword>
<reference evidence="1" key="1">
    <citation type="submission" date="2021-02" db="EMBL/GenBank/DDBJ databases">
        <authorList>
            <person name="Dougan E. K."/>
            <person name="Rhodes N."/>
            <person name="Thang M."/>
            <person name="Chan C."/>
        </authorList>
    </citation>
    <scope>NUCLEOTIDE SEQUENCE</scope>
</reference>
<dbReference type="InterPro" id="IPR036612">
    <property type="entry name" value="KH_dom_type_1_sf"/>
</dbReference>
<dbReference type="Gene3D" id="3.30.1370.10">
    <property type="entry name" value="K Homology domain, type 1"/>
    <property type="match status" value="1"/>
</dbReference>
<dbReference type="AlphaFoldDB" id="A0A812JVW5"/>
<dbReference type="GO" id="GO:0003723">
    <property type="term" value="F:RNA binding"/>
    <property type="evidence" value="ECO:0007669"/>
    <property type="project" value="InterPro"/>
</dbReference>
<proteinExistence type="predicted"/>
<dbReference type="SUPFAM" id="SSF54791">
    <property type="entry name" value="Eukaryotic type KH-domain (KH-domain type I)"/>
    <property type="match status" value="1"/>
</dbReference>
<protein>
    <submittedName>
        <fullName evidence="1">Caltractin protein</fullName>
    </submittedName>
</protein>
<sequence length="132" mass="14648">EGTKCKIITPNKRGDNDDPSLRKVLIQGSKEQIAKCKEAINGVLMGEEPKDVLAQIDGAVIIKNIEPMSMGHLAKIKSKIEEEMKVRIESARIWGNDNDHDKALNAKERIEEEMEDITTVDTCTVSVPAHLV</sequence>
<feature type="non-terminal residue" evidence="1">
    <location>
        <position position="1"/>
    </location>
</feature>
<organism evidence="1 2">
    <name type="scientific">Symbiodinium necroappetens</name>
    <dbReference type="NCBI Taxonomy" id="1628268"/>
    <lineage>
        <taxon>Eukaryota</taxon>
        <taxon>Sar</taxon>
        <taxon>Alveolata</taxon>
        <taxon>Dinophyceae</taxon>
        <taxon>Suessiales</taxon>
        <taxon>Symbiodiniaceae</taxon>
        <taxon>Symbiodinium</taxon>
    </lineage>
</organism>
<dbReference type="Proteomes" id="UP000601435">
    <property type="component" value="Unassembled WGS sequence"/>
</dbReference>
<dbReference type="OrthoDB" id="10027144at2759"/>
<gene>
    <name evidence="1" type="primary">Caltractin</name>
    <name evidence="1" type="ORF">SNEC2469_LOCUS2624</name>
</gene>
<comment type="caution">
    <text evidence="1">The sequence shown here is derived from an EMBL/GenBank/DDBJ whole genome shotgun (WGS) entry which is preliminary data.</text>
</comment>